<dbReference type="CDD" id="cd00190">
    <property type="entry name" value="Tryp_SPc"/>
    <property type="match status" value="3"/>
</dbReference>
<evidence type="ECO:0000259" key="14">
    <source>
        <dbReference type="PROSITE" id="PS50024"/>
    </source>
</evidence>
<dbReference type="InterPro" id="IPR000082">
    <property type="entry name" value="SEA_dom"/>
</dbReference>
<dbReference type="CDD" id="cd00112">
    <property type="entry name" value="LDLa"/>
    <property type="match status" value="1"/>
</dbReference>
<dbReference type="SUPFAM" id="SSF57424">
    <property type="entry name" value="LDL receptor-like module"/>
    <property type="match status" value="1"/>
</dbReference>
<feature type="non-terminal residue" evidence="16">
    <location>
        <position position="1097"/>
    </location>
</feature>
<dbReference type="PROSITE" id="PS50024">
    <property type="entry name" value="SEA"/>
    <property type="match status" value="1"/>
</dbReference>
<evidence type="ECO:0000256" key="12">
    <source>
        <dbReference type="SAM" id="MobiDB-lite"/>
    </source>
</evidence>
<dbReference type="InterPro" id="IPR043504">
    <property type="entry name" value="Peptidase_S1_PA_chymotrypsin"/>
</dbReference>
<dbReference type="InterPro" id="IPR036364">
    <property type="entry name" value="SEA_dom_sf"/>
</dbReference>
<reference evidence="16 17" key="1">
    <citation type="submission" date="2019-09" db="EMBL/GenBank/DDBJ databases">
        <title>Bird 10,000 Genomes (B10K) Project - Family phase.</title>
        <authorList>
            <person name="Zhang G."/>
        </authorList>
    </citation>
    <scope>NUCLEOTIDE SEQUENCE [LARGE SCALE GENOMIC DNA]</scope>
    <source>
        <strain evidence="16">B10K-DU-001-04</strain>
        <tissue evidence="16">Muscle</tissue>
    </source>
</reference>
<dbReference type="Gene3D" id="4.10.400.10">
    <property type="entry name" value="Low-density Lipoprotein Receptor"/>
    <property type="match status" value="1"/>
</dbReference>
<feature type="transmembrane region" description="Helical" evidence="13">
    <location>
        <begin position="20"/>
        <end position="42"/>
    </location>
</feature>
<evidence type="ECO:0000256" key="5">
    <source>
        <dbReference type="ARBA" id="ARBA00022825"/>
    </source>
</evidence>
<dbReference type="PANTHER" id="PTHR24252">
    <property type="entry name" value="ACROSIN-RELATED"/>
    <property type="match status" value="1"/>
</dbReference>
<evidence type="ECO:0000313" key="17">
    <source>
        <dbReference type="Proteomes" id="UP000583613"/>
    </source>
</evidence>
<comment type="subcellular location">
    <subcellularLocation>
        <location evidence="1">Membrane</location>
        <topology evidence="1">Single-pass type II membrane protein</topology>
    </subcellularLocation>
</comment>
<dbReference type="InterPro" id="IPR002172">
    <property type="entry name" value="LDrepeatLR_classA_rpt"/>
</dbReference>
<evidence type="ECO:0000256" key="11">
    <source>
        <dbReference type="RuleBase" id="RU363034"/>
    </source>
</evidence>
<keyword evidence="17" id="KW-1185">Reference proteome</keyword>
<feature type="compositionally biased region" description="Low complexity" evidence="12">
    <location>
        <begin position="509"/>
        <end position="523"/>
    </location>
</feature>
<dbReference type="InterPro" id="IPR033116">
    <property type="entry name" value="TRYPSIN_SER"/>
</dbReference>
<dbReference type="GO" id="GO:0006508">
    <property type="term" value="P:proteolysis"/>
    <property type="evidence" value="ECO:0007669"/>
    <property type="project" value="UniProtKB-KW"/>
</dbReference>
<accession>A0A7K8Y147</accession>
<feature type="region of interest" description="Disordered" evidence="12">
    <location>
        <begin position="509"/>
        <end position="545"/>
    </location>
</feature>
<dbReference type="Pfam" id="PF00089">
    <property type="entry name" value="Trypsin"/>
    <property type="match status" value="3"/>
</dbReference>
<dbReference type="GO" id="GO:0016020">
    <property type="term" value="C:membrane"/>
    <property type="evidence" value="ECO:0007669"/>
    <property type="project" value="UniProtKB-SubCell"/>
</dbReference>
<protein>
    <submittedName>
        <fullName evidence="16">TMPS9 protease</fullName>
    </submittedName>
</protein>
<dbReference type="FunFam" id="2.40.10.10:FF:000003">
    <property type="entry name" value="Transmembrane serine protease 3"/>
    <property type="match status" value="3"/>
</dbReference>
<dbReference type="Proteomes" id="UP000583613">
    <property type="component" value="Unassembled WGS sequence"/>
</dbReference>
<evidence type="ECO:0000256" key="3">
    <source>
        <dbReference type="ARBA" id="ARBA00022692"/>
    </source>
</evidence>
<evidence type="ECO:0000259" key="15">
    <source>
        <dbReference type="PROSITE" id="PS50240"/>
    </source>
</evidence>
<keyword evidence="6" id="KW-0735">Signal-anchor</keyword>
<dbReference type="InterPro" id="IPR001314">
    <property type="entry name" value="Peptidase_S1A"/>
</dbReference>
<dbReference type="SMART" id="SM00020">
    <property type="entry name" value="Tryp_SPc"/>
    <property type="match status" value="3"/>
</dbReference>
<evidence type="ECO:0000256" key="9">
    <source>
        <dbReference type="ARBA" id="ARBA00023157"/>
    </source>
</evidence>
<evidence type="ECO:0000256" key="10">
    <source>
        <dbReference type="PROSITE-ProRule" id="PRU00124"/>
    </source>
</evidence>
<comment type="caution">
    <text evidence="16">The sequence shown here is derived from an EMBL/GenBank/DDBJ whole genome shotgun (WGS) entry which is preliminary data.</text>
</comment>
<evidence type="ECO:0000256" key="4">
    <source>
        <dbReference type="ARBA" id="ARBA00022801"/>
    </source>
</evidence>
<sequence>MDQLKPVVVTQRRGLRGSCWKVAVAAAVVGTVAALYLGILLACQPSGETSFEHTVELRGISFNSSLQLESSDYYRVLTPALERLFLSSVQDSELDWSCTGCTILGYSRNGNSSVLVRFRLRFSPQHSQPLSSTLEEEALRHGLAAALHQQGLSLAAYGTISSASLTAGPGERLLGSLQRALMTVSLPCPGSCPADAFTCHNSQCVGKANPECDGRQDCADGSDERGCECGSRPAMQAASRIVGGSEASRGEFPWQVSLRENNEHYCGAAILTRKWLVSAAHCFTEFQDPSLWAAYTGSTWLRGAERGAVQLGIARIIAHPSYDPDTADYDVAVLELKRPLPFTKYIQPVCLPGAGHHFPPSKKCLISGWGYLKEDFLVKPEFLQKATVELLDQALCASLYSHALTDRMMCAGYLEGKVDSCQGDSGGPLVCQEPSGRFFLAGIVSWGIGCAEARRPGVYTRVTKLRDWILEAISALPSSMDRTVPLTDASTNGKLGSVAQLNATTATPTASAAPAASEPLPAAGPQECGARPGFSKPPRIVGGTEAAPGEVPWQVSLREASMHFCGATIIAERWLLSAAHCFNQTNPEELEAHMGTTSLNGTDVGRVRANISRVLQHPLYNPLLLDFDVALLELGTPLAFGKHIQPICLPAAGHDFPVGKKCLISGWGDLQEGNGSNSETLQKASVGIIEQETCDFLYNFSLTDRMLCAGFLQGKVDSCQGDSGGPLACEMSPGVFYLAGIVSWGIGCAQAMQPGVYSRITKVRDWILDTISQPSRPGTGSPSSSAITTTSTAAMPHQQPSTATASPALEVAMPTASNETPTAPEPPEPARPTQTPVVPCTSLTFSASSPAPDCGSAPAVPSGRIVGGSSAAQGEWPWQVSLWLRRKEHKCGAVLIAERWLLSAAHCFDIYSDPKMWVAFLGTPLLTGTEGTLQKIFRIHKHPFYNLYSLDYDVALLELASPVPFSSTISPICLPDPSHIFPEGGRCFITGWGSTKEGGLMSKHLQKAAVNMIADQACKKFYPVQISSRMLCAGFPQGTVDSCSGDAGGPLACREASGRWFLAGITSWGYGCARPHFPGVYTKVTAVQGWIAQNLKL</sequence>
<evidence type="ECO:0000256" key="13">
    <source>
        <dbReference type="SAM" id="Phobius"/>
    </source>
</evidence>
<keyword evidence="3 13" id="KW-0812">Transmembrane</keyword>
<dbReference type="PROSITE" id="PS00135">
    <property type="entry name" value="TRYPSIN_SER"/>
    <property type="match status" value="2"/>
</dbReference>
<dbReference type="PROSITE" id="PS50240">
    <property type="entry name" value="TRYPSIN_DOM"/>
    <property type="match status" value="3"/>
</dbReference>
<dbReference type="GO" id="GO:0004252">
    <property type="term" value="F:serine-type endopeptidase activity"/>
    <property type="evidence" value="ECO:0007669"/>
    <property type="project" value="InterPro"/>
</dbReference>
<dbReference type="PROSITE" id="PS50068">
    <property type="entry name" value="LDLRA_2"/>
    <property type="match status" value="1"/>
</dbReference>
<gene>
    <name evidence="16" type="primary">Tmprss9</name>
    <name evidence="16" type="ORF">EUBBOU_R10988</name>
</gene>
<evidence type="ECO:0000256" key="1">
    <source>
        <dbReference type="ARBA" id="ARBA00004606"/>
    </source>
</evidence>
<organism evidence="16 17">
    <name type="scientific">Eubucco bourcierii</name>
    <name type="common">red-headed barbet</name>
    <dbReference type="NCBI Taxonomy" id="91767"/>
    <lineage>
        <taxon>Eukaryota</taxon>
        <taxon>Metazoa</taxon>
        <taxon>Chordata</taxon>
        <taxon>Craniata</taxon>
        <taxon>Vertebrata</taxon>
        <taxon>Euteleostomi</taxon>
        <taxon>Archelosauria</taxon>
        <taxon>Archosauria</taxon>
        <taxon>Dinosauria</taxon>
        <taxon>Saurischia</taxon>
        <taxon>Theropoda</taxon>
        <taxon>Coelurosauria</taxon>
        <taxon>Aves</taxon>
        <taxon>Neognathae</taxon>
        <taxon>Neoaves</taxon>
        <taxon>Telluraves</taxon>
        <taxon>Coraciimorphae</taxon>
        <taxon>Piciformes</taxon>
        <taxon>Ramphastidae</taxon>
        <taxon>Eubucco</taxon>
    </lineage>
</organism>
<keyword evidence="2 11" id="KW-0645">Protease</keyword>
<evidence type="ECO:0000256" key="6">
    <source>
        <dbReference type="ARBA" id="ARBA00022968"/>
    </source>
</evidence>
<dbReference type="SUPFAM" id="SSF50494">
    <property type="entry name" value="Trypsin-like serine proteases"/>
    <property type="match status" value="3"/>
</dbReference>
<keyword evidence="7 13" id="KW-1133">Transmembrane helix</keyword>
<dbReference type="PANTHER" id="PTHR24252:SF26">
    <property type="entry name" value="TRANSMEMBRANE SERINE PROTEASE 9"/>
    <property type="match status" value="1"/>
</dbReference>
<dbReference type="EMBL" id="VWZE01023899">
    <property type="protein sequence ID" value="NXF97303.1"/>
    <property type="molecule type" value="Genomic_DNA"/>
</dbReference>
<dbReference type="InterPro" id="IPR018114">
    <property type="entry name" value="TRYPSIN_HIS"/>
</dbReference>
<evidence type="ECO:0000256" key="2">
    <source>
        <dbReference type="ARBA" id="ARBA00022670"/>
    </source>
</evidence>
<feature type="domain" description="SEA" evidence="14">
    <location>
        <begin position="47"/>
        <end position="166"/>
    </location>
</feature>
<keyword evidence="5 11" id="KW-0720">Serine protease</keyword>
<evidence type="ECO:0000256" key="7">
    <source>
        <dbReference type="ARBA" id="ARBA00022989"/>
    </source>
</evidence>
<proteinExistence type="predicted"/>
<keyword evidence="4 11" id="KW-0378">Hydrolase</keyword>
<evidence type="ECO:0000256" key="8">
    <source>
        <dbReference type="ARBA" id="ARBA00023136"/>
    </source>
</evidence>
<feature type="compositionally biased region" description="Low complexity" evidence="12">
    <location>
        <begin position="772"/>
        <end position="794"/>
    </location>
</feature>
<feature type="domain" description="Peptidase S1" evidence="15">
    <location>
        <begin position="241"/>
        <end position="474"/>
    </location>
</feature>
<dbReference type="PROSITE" id="PS00134">
    <property type="entry name" value="TRYPSIN_HIS"/>
    <property type="match status" value="3"/>
</dbReference>
<dbReference type="InterPro" id="IPR009003">
    <property type="entry name" value="Peptidase_S1_PA"/>
</dbReference>
<feature type="disulfide bond" evidence="10">
    <location>
        <begin position="212"/>
        <end position="227"/>
    </location>
</feature>
<dbReference type="PRINTS" id="PR00722">
    <property type="entry name" value="CHYMOTRYPSIN"/>
</dbReference>
<keyword evidence="8 13" id="KW-0472">Membrane</keyword>
<keyword evidence="9 10" id="KW-1015">Disulfide bond</keyword>
<evidence type="ECO:0000313" key="16">
    <source>
        <dbReference type="EMBL" id="NXF97303.1"/>
    </source>
</evidence>
<dbReference type="Gene3D" id="2.40.10.10">
    <property type="entry name" value="Trypsin-like serine proteases"/>
    <property type="match status" value="4"/>
</dbReference>
<feature type="region of interest" description="Disordered" evidence="12">
    <location>
        <begin position="771"/>
        <end position="842"/>
    </location>
</feature>
<dbReference type="OrthoDB" id="10012881at2759"/>
<dbReference type="Pfam" id="PF00057">
    <property type="entry name" value="Ldl_recept_a"/>
    <property type="match status" value="1"/>
</dbReference>
<feature type="domain" description="Peptidase S1" evidence="15">
    <location>
        <begin position="865"/>
        <end position="1096"/>
    </location>
</feature>
<dbReference type="SUPFAM" id="SSF82671">
    <property type="entry name" value="SEA domain"/>
    <property type="match status" value="1"/>
</dbReference>
<feature type="disulfide bond" evidence="10">
    <location>
        <begin position="192"/>
        <end position="204"/>
    </location>
</feature>
<feature type="domain" description="Peptidase S1" evidence="15">
    <location>
        <begin position="540"/>
        <end position="772"/>
    </location>
</feature>
<name>A0A7K8Y147_9PICI</name>
<dbReference type="InterPro" id="IPR036055">
    <property type="entry name" value="LDL_receptor-like_sf"/>
</dbReference>
<feature type="non-terminal residue" evidence="16">
    <location>
        <position position="1"/>
    </location>
</feature>
<comment type="caution">
    <text evidence="10">Lacks conserved residue(s) required for the propagation of feature annotation.</text>
</comment>
<dbReference type="SMART" id="SM00192">
    <property type="entry name" value="LDLa"/>
    <property type="match status" value="1"/>
</dbReference>
<dbReference type="InterPro" id="IPR001254">
    <property type="entry name" value="Trypsin_dom"/>
</dbReference>
<dbReference type="AlphaFoldDB" id="A0A7K8Y147"/>